<dbReference type="Proteomes" id="UP000306192">
    <property type="component" value="Unassembled WGS sequence"/>
</dbReference>
<dbReference type="PANTHER" id="PTHR43280:SF31">
    <property type="entry name" value="TRANSCRIPTIONAL REGULATORY PROTEIN"/>
    <property type="match status" value="1"/>
</dbReference>
<evidence type="ECO:0000256" key="1">
    <source>
        <dbReference type="ARBA" id="ARBA00023015"/>
    </source>
</evidence>
<accession>A0A4T2BZS9</accession>
<name>A0A4T2BZS9_9MICO</name>
<dbReference type="AlphaFoldDB" id="A0A4T2BZS9"/>
<organism evidence="5 6">
    <name type="scientific">Subtercola vilae</name>
    <dbReference type="NCBI Taxonomy" id="2056433"/>
    <lineage>
        <taxon>Bacteria</taxon>
        <taxon>Bacillati</taxon>
        <taxon>Actinomycetota</taxon>
        <taxon>Actinomycetes</taxon>
        <taxon>Micrococcales</taxon>
        <taxon>Microbacteriaceae</taxon>
        <taxon>Subtercola</taxon>
    </lineage>
</organism>
<dbReference type="PROSITE" id="PS01124">
    <property type="entry name" value="HTH_ARAC_FAMILY_2"/>
    <property type="match status" value="1"/>
</dbReference>
<evidence type="ECO:0000259" key="4">
    <source>
        <dbReference type="PROSITE" id="PS01124"/>
    </source>
</evidence>
<dbReference type="EMBL" id="QYRT01000021">
    <property type="protein sequence ID" value="TIH35168.1"/>
    <property type="molecule type" value="Genomic_DNA"/>
</dbReference>
<proteinExistence type="predicted"/>
<evidence type="ECO:0000256" key="2">
    <source>
        <dbReference type="ARBA" id="ARBA00023125"/>
    </source>
</evidence>
<keyword evidence="2" id="KW-0238">DNA-binding</keyword>
<keyword evidence="3" id="KW-0804">Transcription</keyword>
<protein>
    <submittedName>
        <fullName evidence="5">AraC family transcriptional regulator</fullName>
    </submittedName>
</protein>
<evidence type="ECO:0000313" key="6">
    <source>
        <dbReference type="Proteomes" id="UP000306192"/>
    </source>
</evidence>
<dbReference type="GO" id="GO:0043565">
    <property type="term" value="F:sequence-specific DNA binding"/>
    <property type="evidence" value="ECO:0007669"/>
    <property type="project" value="InterPro"/>
</dbReference>
<dbReference type="InterPro" id="IPR009057">
    <property type="entry name" value="Homeodomain-like_sf"/>
</dbReference>
<sequence>MATYSVAPDLGHLRFHRTDGTDMAAATRSTWALSGTAALDGTESALTADRPSEFRSRGLKQVYGDVIVCHSLLTPFTMAARADDSVGDQHYVSVVFVHAGHYVLRGPDTELHFEAGSAGYMSGWTRVAADNLATSRVTRVSVRREQLSAAGITVAGEFGAFEQPLSMQAPTLSFVMALLRSPAVDDDDSATPIETVLTQLIIGMFSESQRISLNSEQFQLSLRTRAISLIYNQSSDPSLTPAGVAAQLNVSLRHLQRCFTGTNQTISETIRARRLQVALAELAANPLRSISMSEIARQAGFSSMKEFRYAVKTRSGVTPRELRAAGSTPARMQQG</sequence>
<comment type="caution">
    <text evidence="5">The sequence shown here is derived from an EMBL/GenBank/DDBJ whole genome shotgun (WGS) entry which is preliminary data.</text>
</comment>
<dbReference type="InterPro" id="IPR018060">
    <property type="entry name" value="HTH_AraC"/>
</dbReference>
<dbReference type="Gene3D" id="1.10.10.60">
    <property type="entry name" value="Homeodomain-like"/>
    <property type="match status" value="1"/>
</dbReference>
<reference evidence="5 6" key="1">
    <citation type="journal article" date="2019" name="Microorganisms">
        <title>Systematic Affiliation and Genome Analysis of Subtercola vilae DB165(T) with Particular Emphasis on Cold Adaptation of an Isolate from a High-Altitude Cold Volcano Lake.</title>
        <authorList>
            <person name="Villalobos A.S."/>
            <person name="Wiese J."/>
            <person name="Imhoff J.F."/>
            <person name="Dorador C."/>
            <person name="Keller A."/>
            <person name="Hentschel U."/>
        </authorList>
    </citation>
    <scope>NUCLEOTIDE SEQUENCE [LARGE SCALE GENOMIC DNA]</scope>
    <source>
        <strain evidence="5 6">DB165</strain>
    </source>
</reference>
<evidence type="ECO:0000256" key="3">
    <source>
        <dbReference type="ARBA" id="ARBA00023163"/>
    </source>
</evidence>
<dbReference type="InterPro" id="IPR018062">
    <property type="entry name" value="HTH_AraC-typ_CS"/>
</dbReference>
<dbReference type="GO" id="GO:0003700">
    <property type="term" value="F:DNA-binding transcription factor activity"/>
    <property type="evidence" value="ECO:0007669"/>
    <property type="project" value="InterPro"/>
</dbReference>
<dbReference type="PANTHER" id="PTHR43280">
    <property type="entry name" value="ARAC-FAMILY TRANSCRIPTIONAL REGULATOR"/>
    <property type="match status" value="1"/>
</dbReference>
<keyword evidence="6" id="KW-1185">Reference proteome</keyword>
<dbReference type="Pfam" id="PF12833">
    <property type="entry name" value="HTH_18"/>
    <property type="match status" value="1"/>
</dbReference>
<dbReference type="PROSITE" id="PS00041">
    <property type="entry name" value="HTH_ARAC_FAMILY_1"/>
    <property type="match status" value="1"/>
</dbReference>
<feature type="domain" description="HTH araC/xylS-type" evidence="4">
    <location>
        <begin position="224"/>
        <end position="325"/>
    </location>
</feature>
<gene>
    <name evidence="5" type="ORF">D4765_11570</name>
</gene>
<dbReference type="SUPFAM" id="SSF46689">
    <property type="entry name" value="Homeodomain-like"/>
    <property type="match status" value="1"/>
</dbReference>
<keyword evidence="1" id="KW-0805">Transcription regulation</keyword>
<evidence type="ECO:0000313" key="5">
    <source>
        <dbReference type="EMBL" id="TIH35168.1"/>
    </source>
</evidence>
<dbReference type="SMART" id="SM00342">
    <property type="entry name" value="HTH_ARAC"/>
    <property type="match status" value="1"/>
</dbReference>